<comment type="similarity">
    <text evidence="2 10">Belongs to the CorA metal ion transporter (MIT) (TC 1.A.35) family.</text>
</comment>
<dbReference type="Gene3D" id="1.20.58.340">
    <property type="entry name" value="Magnesium transport protein CorA, transmembrane region"/>
    <property type="match status" value="1"/>
</dbReference>
<accession>A0A9W9PRY5</accession>
<evidence type="ECO:0000256" key="11">
    <source>
        <dbReference type="SAM" id="MobiDB-lite"/>
    </source>
</evidence>
<organism evidence="12 13">
    <name type="scientific">Penicillium atrosanguineum</name>
    <dbReference type="NCBI Taxonomy" id="1132637"/>
    <lineage>
        <taxon>Eukaryota</taxon>
        <taxon>Fungi</taxon>
        <taxon>Dikarya</taxon>
        <taxon>Ascomycota</taxon>
        <taxon>Pezizomycotina</taxon>
        <taxon>Eurotiomycetes</taxon>
        <taxon>Eurotiomycetidae</taxon>
        <taxon>Eurotiales</taxon>
        <taxon>Aspergillaceae</taxon>
        <taxon>Penicillium</taxon>
    </lineage>
</organism>
<keyword evidence="3 10" id="KW-0813">Transport</keyword>
<dbReference type="Proteomes" id="UP001147746">
    <property type="component" value="Unassembled WGS sequence"/>
</dbReference>
<dbReference type="InterPro" id="IPR039204">
    <property type="entry name" value="MRS2-like"/>
</dbReference>
<evidence type="ECO:0000256" key="7">
    <source>
        <dbReference type="ARBA" id="ARBA00022989"/>
    </source>
</evidence>
<dbReference type="PANTHER" id="PTHR13890:SF0">
    <property type="entry name" value="MAGNESIUM TRANSPORTER MRS2 HOMOLOG, MITOCHONDRIAL"/>
    <property type="match status" value="1"/>
</dbReference>
<reference evidence="12" key="2">
    <citation type="journal article" date="2023" name="IMA Fungus">
        <title>Comparative genomic study of the Penicillium genus elucidates a diverse pangenome and 15 lateral gene transfer events.</title>
        <authorList>
            <person name="Petersen C."/>
            <person name="Sorensen T."/>
            <person name="Nielsen M.R."/>
            <person name="Sondergaard T.E."/>
            <person name="Sorensen J.L."/>
            <person name="Fitzpatrick D.A."/>
            <person name="Frisvad J.C."/>
            <person name="Nielsen K.L."/>
        </authorList>
    </citation>
    <scope>NUCLEOTIDE SEQUENCE</scope>
    <source>
        <strain evidence="12">IBT 21472</strain>
    </source>
</reference>
<keyword evidence="5 10" id="KW-0460">Magnesium</keyword>
<evidence type="ECO:0000256" key="5">
    <source>
        <dbReference type="ARBA" id="ARBA00022842"/>
    </source>
</evidence>
<dbReference type="EMBL" id="JAPZBO010000008">
    <property type="protein sequence ID" value="KAJ5307845.1"/>
    <property type="molecule type" value="Genomic_DNA"/>
</dbReference>
<dbReference type="Gene3D" id="2.40.128.330">
    <property type="match status" value="1"/>
</dbReference>
<evidence type="ECO:0000256" key="4">
    <source>
        <dbReference type="ARBA" id="ARBA00022692"/>
    </source>
</evidence>
<feature type="region of interest" description="Disordered" evidence="11">
    <location>
        <begin position="1"/>
        <end position="22"/>
    </location>
</feature>
<evidence type="ECO:0000256" key="2">
    <source>
        <dbReference type="ARBA" id="ARBA00009765"/>
    </source>
</evidence>
<keyword evidence="8 10" id="KW-0406">Ion transport</keyword>
<sequence>MQNITRQPIRTFRTPESKDAGQSQQLYELSLGLSRIPMNGNAEIQHTLYDARSASVSTKTLTKLAIANQYCLSARDLRSIDLQSIGFPHILVREQTILIYMLSLRLLVQTDQVLMFHVEGSVDSERANQWRVFNHDIEGKLRGNHGAGVSVSLPFELRVLEAALASTTSTIEAEYLLAKEQISEALRQLELQMASDEQSFIHSQLQILLDLVQVLSGIEQRARHVRNAIQEVLNDDEDMAAMHLTDKRAGKPHAPEDHQDVEYLLEAYYKTSDAVVQKAESLLGKIQRKEENIQSILNVRRNQIMVLETKIEIAMLGISSATLVAGFYGMNVINYFEESAWAFGILTSLCLVGTAVIWRFGLRQLRQIQKVQI</sequence>
<evidence type="ECO:0000256" key="8">
    <source>
        <dbReference type="ARBA" id="ARBA00023065"/>
    </source>
</evidence>
<protein>
    <recommendedName>
        <fullName evidence="10">Magnesium transporter</fullName>
    </recommendedName>
</protein>
<keyword evidence="13" id="KW-1185">Reference proteome</keyword>
<proteinExistence type="inferred from homology"/>
<reference evidence="12" key="1">
    <citation type="submission" date="2022-12" db="EMBL/GenBank/DDBJ databases">
        <authorList>
            <person name="Petersen C."/>
        </authorList>
    </citation>
    <scope>NUCLEOTIDE SEQUENCE</scope>
    <source>
        <strain evidence="12">IBT 21472</strain>
    </source>
</reference>
<evidence type="ECO:0000313" key="13">
    <source>
        <dbReference type="Proteomes" id="UP001147746"/>
    </source>
</evidence>
<name>A0A9W9PRY5_9EURO</name>
<dbReference type="AlphaFoldDB" id="A0A9W9PRY5"/>
<evidence type="ECO:0000256" key="3">
    <source>
        <dbReference type="ARBA" id="ARBA00022448"/>
    </source>
</evidence>
<keyword evidence="4 10" id="KW-0812">Transmembrane</keyword>
<keyword evidence="9 10" id="KW-0472">Membrane</keyword>
<dbReference type="Pfam" id="PF22099">
    <property type="entry name" value="MRS2-like"/>
    <property type="match status" value="1"/>
</dbReference>
<feature type="transmembrane region" description="Helical" evidence="10">
    <location>
        <begin position="313"/>
        <end position="333"/>
    </location>
</feature>
<evidence type="ECO:0000256" key="10">
    <source>
        <dbReference type="RuleBase" id="RU366042"/>
    </source>
</evidence>
<gene>
    <name evidence="12" type="ORF">N7476_008501</name>
</gene>
<keyword evidence="10" id="KW-0496">Mitochondrion</keyword>
<comment type="caution">
    <text evidence="12">The sequence shown here is derived from an EMBL/GenBank/DDBJ whole genome shotgun (WGS) entry which is preliminary data.</text>
</comment>
<evidence type="ECO:0000256" key="1">
    <source>
        <dbReference type="ARBA" id="ARBA00004141"/>
    </source>
</evidence>
<comment type="subcellular location">
    <subcellularLocation>
        <location evidence="1">Membrane</location>
        <topology evidence="1">Multi-pass membrane protein</topology>
    </subcellularLocation>
    <subcellularLocation>
        <location evidence="10">Mitochondrion inner membrane</location>
        <topology evidence="10">Multi-pass membrane protein</topology>
    </subcellularLocation>
</comment>
<dbReference type="PANTHER" id="PTHR13890">
    <property type="entry name" value="RNA SPLICING PROTEIN MRS2, MITOCHONDRIAL"/>
    <property type="match status" value="1"/>
</dbReference>
<evidence type="ECO:0000256" key="9">
    <source>
        <dbReference type="ARBA" id="ARBA00023136"/>
    </source>
</evidence>
<evidence type="ECO:0000256" key="6">
    <source>
        <dbReference type="ARBA" id="ARBA00022946"/>
    </source>
</evidence>
<dbReference type="GO" id="GO:0005743">
    <property type="term" value="C:mitochondrial inner membrane"/>
    <property type="evidence" value="ECO:0007669"/>
    <property type="project" value="UniProtKB-SubCell"/>
</dbReference>
<keyword evidence="6" id="KW-0809">Transit peptide</keyword>
<evidence type="ECO:0000313" key="12">
    <source>
        <dbReference type="EMBL" id="KAJ5307845.1"/>
    </source>
</evidence>
<dbReference type="GO" id="GO:0015095">
    <property type="term" value="F:magnesium ion transmembrane transporter activity"/>
    <property type="evidence" value="ECO:0007669"/>
    <property type="project" value="TreeGrafter"/>
</dbReference>
<keyword evidence="10" id="KW-0999">Mitochondrion inner membrane</keyword>
<dbReference type="CDD" id="cd12823">
    <property type="entry name" value="Mrs2_Mfm1p-like"/>
    <property type="match status" value="1"/>
</dbReference>
<feature type="transmembrane region" description="Helical" evidence="10">
    <location>
        <begin position="339"/>
        <end position="360"/>
    </location>
</feature>
<keyword evidence="7 10" id="KW-1133">Transmembrane helix</keyword>
<dbReference type="GO" id="GO:0045016">
    <property type="term" value="P:mitochondrial magnesium ion transmembrane transport"/>
    <property type="evidence" value="ECO:0007669"/>
    <property type="project" value="TreeGrafter"/>
</dbReference>